<dbReference type="PROSITE" id="PS51000">
    <property type="entry name" value="HTH_DEOR_2"/>
    <property type="match status" value="1"/>
</dbReference>
<dbReference type="Gene3D" id="3.40.50.1360">
    <property type="match status" value="1"/>
</dbReference>
<keyword evidence="3" id="KW-0804">Transcription</keyword>
<dbReference type="SUPFAM" id="SSF46785">
    <property type="entry name" value="Winged helix' DNA-binding domain"/>
    <property type="match status" value="1"/>
</dbReference>
<dbReference type="InterPro" id="IPR036390">
    <property type="entry name" value="WH_DNA-bd_sf"/>
</dbReference>
<dbReference type="PROSITE" id="PS00894">
    <property type="entry name" value="HTH_DEOR_1"/>
    <property type="match status" value="1"/>
</dbReference>
<dbReference type="PRINTS" id="PR00037">
    <property type="entry name" value="HTHLACR"/>
</dbReference>
<dbReference type="Pfam" id="PF00455">
    <property type="entry name" value="DeoRC"/>
    <property type="match status" value="1"/>
</dbReference>
<dbReference type="STRING" id="1117647.M5M_16665"/>
<feature type="domain" description="HTH deoR-type" evidence="4">
    <location>
        <begin position="3"/>
        <end position="58"/>
    </location>
</feature>
<evidence type="ECO:0000313" key="6">
    <source>
        <dbReference type="Proteomes" id="UP000000466"/>
    </source>
</evidence>
<evidence type="ECO:0000256" key="1">
    <source>
        <dbReference type="ARBA" id="ARBA00023015"/>
    </source>
</evidence>
<dbReference type="InterPro" id="IPR001034">
    <property type="entry name" value="DeoR_HTH"/>
</dbReference>
<gene>
    <name evidence="5" type="ordered locus">M5M_16665</name>
</gene>
<dbReference type="eggNOG" id="COG1349">
    <property type="taxonomic scope" value="Bacteria"/>
</dbReference>
<evidence type="ECO:0000256" key="2">
    <source>
        <dbReference type="ARBA" id="ARBA00023125"/>
    </source>
</evidence>
<organism evidence="5 6">
    <name type="scientific">Simiduia agarivorans (strain DSM 21679 / JCM 13881 / BCRC 17597 / SA1)</name>
    <dbReference type="NCBI Taxonomy" id="1117647"/>
    <lineage>
        <taxon>Bacteria</taxon>
        <taxon>Pseudomonadati</taxon>
        <taxon>Pseudomonadota</taxon>
        <taxon>Gammaproteobacteria</taxon>
        <taxon>Cellvibrionales</taxon>
        <taxon>Cellvibrionaceae</taxon>
        <taxon>Simiduia</taxon>
    </lineage>
</organism>
<dbReference type="Pfam" id="PF08220">
    <property type="entry name" value="HTH_DeoR"/>
    <property type="match status" value="1"/>
</dbReference>
<dbReference type="GO" id="GO:0003700">
    <property type="term" value="F:DNA-binding transcription factor activity"/>
    <property type="evidence" value="ECO:0007669"/>
    <property type="project" value="InterPro"/>
</dbReference>
<name>K4KQR2_SIMAS</name>
<dbReference type="GO" id="GO:0003677">
    <property type="term" value="F:DNA binding"/>
    <property type="evidence" value="ECO:0007669"/>
    <property type="project" value="UniProtKB-KW"/>
</dbReference>
<keyword evidence="6" id="KW-1185">Reference proteome</keyword>
<dbReference type="RefSeq" id="WP_015048616.1">
    <property type="nucleotide sequence ID" value="NC_018868.3"/>
</dbReference>
<dbReference type="EMBL" id="CP003746">
    <property type="protein sequence ID" value="AFV00464.1"/>
    <property type="molecule type" value="Genomic_DNA"/>
</dbReference>
<dbReference type="SMART" id="SM00420">
    <property type="entry name" value="HTH_DEOR"/>
    <property type="match status" value="1"/>
</dbReference>
<dbReference type="PANTHER" id="PTHR30363">
    <property type="entry name" value="HTH-TYPE TRANSCRIPTIONAL REGULATOR SRLR-RELATED"/>
    <property type="match status" value="1"/>
</dbReference>
<dbReference type="InterPro" id="IPR018356">
    <property type="entry name" value="Tscrpt_reg_HTH_DeoR_CS"/>
</dbReference>
<sequence>MLERQRHQLLLEILDEQQFASVADLTTQLNSSEATIRRDLIKLHREGRLEKIRGGAQRLKNAAVASGKTHITGSAFLVNKDKAAAAKRAIARHAVSMCEENELIIVNGGSSTYMMGEFLVQRDVGVLTNSYYLAQYLCDNGQNQVTVPSGEIYRKQGIILSPFENDSIQNYRSKLMFTGTAGIGEFGVMETDSLLVRAEQKLRKQAEKLVVLADSSKLGHKSNFILYPIHEVDVLITDEMADPAIVEKIQSHGVEVILVAIEPLEAAV</sequence>
<dbReference type="InterPro" id="IPR037171">
    <property type="entry name" value="NagB/RpiA_transferase-like"/>
</dbReference>
<evidence type="ECO:0000256" key="3">
    <source>
        <dbReference type="ARBA" id="ARBA00023163"/>
    </source>
</evidence>
<dbReference type="OrthoDB" id="9814815at2"/>
<reference evidence="5 6" key="1">
    <citation type="journal article" date="2013" name="Genome Announc.">
        <title>Complete genome sequence of Simiduia agarivorans SA1(T), a marine bacterium able to degrade a variety of polysaccharides.</title>
        <authorList>
            <person name="Lin S.Y."/>
            <person name="Shieh W.Y."/>
            <person name="Chen J.S."/>
            <person name="Tang S.L."/>
        </authorList>
    </citation>
    <scope>NUCLEOTIDE SEQUENCE [LARGE SCALE GENOMIC DNA]</scope>
    <source>
        <strain evidence="6">DSM 21679 / JCM 13881 / BCRC 17597 / SA1</strain>
    </source>
</reference>
<dbReference type="KEGG" id="saga:M5M_16665"/>
<dbReference type="InterPro" id="IPR050313">
    <property type="entry name" value="Carb_Metab_HTH_regulators"/>
</dbReference>
<evidence type="ECO:0000313" key="5">
    <source>
        <dbReference type="EMBL" id="AFV00464.1"/>
    </source>
</evidence>
<dbReference type="SMART" id="SM01134">
    <property type="entry name" value="DeoRC"/>
    <property type="match status" value="1"/>
</dbReference>
<dbReference type="AlphaFoldDB" id="K4KQR2"/>
<dbReference type="SUPFAM" id="SSF100950">
    <property type="entry name" value="NagB/RpiA/CoA transferase-like"/>
    <property type="match status" value="1"/>
</dbReference>
<accession>K4KQR2</accession>
<keyword evidence="1" id="KW-0805">Transcription regulation</keyword>
<dbReference type="Proteomes" id="UP000000466">
    <property type="component" value="Chromosome"/>
</dbReference>
<dbReference type="PANTHER" id="PTHR30363:SF55">
    <property type="entry name" value="HTH-TYPE TRANSCRIPTIONAL REGULATOR ULAR"/>
    <property type="match status" value="1"/>
</dbReference>
<evidence type="ECO:0000259" key="4">
    <source>
        <dbReference type="PROSITE" id="PS51000"/>
    </source>
</evidence>
<protein>
    <submittedName>
        <fullName evidence="5">DeoR family transcriptional regulator</fullName>
    </submittedName>
</protein>
<dbReference type="InterPro" id="IPR014036">
    <property type="entry name" value="DeoR-like_C"/>
</dbReference>
<dbReference type="HOGENOM" id="CLU_060699_0_1_6"/>
<keyword evidence="2" id="KW-0238">DNA-binding</keyword>
<proteinExistence type="predicted"/>